<name>A0A2T1ENJ2_9CYAN</name>
<evidence type="ECO:0000313" key="2">
    <source>
        <dbReference type="EMBL" id="PSB34304.1"/>
    </source>
</evidence>
<feature type="compositionally biased region" description="Polar residues" evidence="1">
    <location>
        <begin position="1"/>
        <end position="16"/>
    </location>
</feature>
<reference evidence="2 3" key="2">
    <citation type="submission" date="2018-03" db="EMBL/GenBank/DDBJ databases">
        <title>The ancient ancestry and fast evolution of plastids.</title>
        <authorList>
            <person name="Moore K.R."/>
            <person name="Magnabosco C."/>
            <person name="Momper L."/>
            <person name="Gold D.A."/>
            <person name="Bosak T."/>
            <person name="Fournier G.P."/>
        </authorList>
    </citation>
    <scope>NUCLEOTIDE SEQUENCE [LARGE SCALE GENOMIC DNA]</scope>
    <source>
        <strain evidence="2 3">ULC18</strain>
    </source>
</reference>
<accession>A0A2T1ENJ2</accession>
<gene>
    <name evidence="2" type="ORF">C7B82_02205</name>
</gene>
<dbReference type="Proteomes" id="UP000239576">
    <property type="component" value="Unassembled WGS sequence"/>
</dbReference>
<evidence type="ECO:0000256" key="1">
    <source>
        <dbReference type="SAM" id="MobiDB-lite"/>
    </source>
</evidence>
<dbReference type="OrthoDB" id="573503at2"/>
<sequence length="82" mass="9269">MANSQFPSSFENTSQRGGVPKDLLGQLPVDSEIWHNLKQAISASSGFERWQLERNTDGRLTGLNLDNLVRSYLRETLETLAY</sequence>
<evidence type="ECO:0000313" key="3">
    <source>
        <dbReference type="Proteomes" id="UP000239576"/>
    </source>
</evidence>
<proteinExistence type="predicted"/>
<dbReference type="EMBL" id="PVWK01000014">
    <property type="protein sequence ID" value="PSB34304.1"/>
    <property type="molecule type" value="Genomic_DNA"/>
</dbReference>
<feature type="region of interest" description="Disordered" evidence="1">
    <location>
        <begin position="1"/>
        <end position="23"/>
    </location>
</feature>
<dbReference type="RefSeq" id="WP_106254679.1">
    <property type="nucleotide sequence ID" value="NZ_CAWNSW010000073.1"/>
</dbReference>
<organism evidence="2 3">
    <name type="scientific">Stenomitos frigidus ULC18</name>
    <dbReference type="NCBI Taxonomy" id="2107698"/>
    <lineage>
        <taxon>Bacteria</taxon>
        <taxon>Bacillati</taxon>
        <taxon>Cyanobacteriota</taxon>
        <taxon>Cyanophyceae</taxon>
        <taxon>Leptolyngbyales</taxon>
        <taxon>Leptolyngbyaceae</taxon>
        <taxon>Stenomitos</taxon>
    </lineage>
</organism>
<dbReference type="AlphaFoldDB" id="A0A2T1ENJ2"/>
<comment type="caution">
    <text evidence="2">The sequence shown here is derived from an EMBL/GenBank/DDBJ whole genome shotgun (WGS) entry which is preliminary data.</text>
</comment>
<keyword evidence="3" id="KW-1185">Reference proteome</keyword>
<protein>
    <submittedName>
        <fullName evidence="2">Uncharacterized protein</fullName>
    </submittedName>
</protein>
<reference evidence="3" key="1">
    <citation type="submission" date="2018-02" db="EMBL/GenBank/DDBJ databases">
        <authorList>
            <person name="Moore K."/>
            <person name="Momper L."/>
        </authorList>
    </citation>
    <scope>NUCLEOTIDE SEQUENCE [LARGE SCALE GENOMIC DNA]</scope>
    <source>
        <strain evidence="3">ULC18</strain>
    </source>
</reference>